<dbReference type="Proteomes" id="UP000824120">
    <property type="component" value="Chromosome 2"/>
</dbReference>
<evidence type="ECO:0000313" key="2">
    <source>
        <dbReference type="EMBL" id="KAG5628099.1"/>
    </source>
</evidence>
<organism evidence="2 3">
    <name type="scientific">Solanum commersonii</name>
    <name type="common">Commerson's wild potato</name>
    <name type="synonym">Commerson's nightshade</name>
    <dbReference type="NCBI Taxonomy" id="4109"/>
    <lineage>
        <taxon>Eukaryota</taxon>
        <taxon>Viridiplantae</taxon>
        <taxon>Streptophyta</taxon>
        <taxon>Embryophyta</taxon>
        <taxon>Tracheophyta</taxon>
        <taxon>Spermatophyta</taxon>
        <taxon>Magnoliopsida</taxon>
        <taxon>eudicotyledons</taxon>
        <taxon>Gunneridae</taxon>
        <taxon>Pentapetalae</taxon>
        <taxon>asterids</taxon>
        <taxon>lamiids</taxon>
        <taxon>Solanales</taxon>
        <taxon>Solanaceae</taxon>
        <taxon>Solanoideae</taxon>
        <taxon>Solaneae</taxon>
        <taxon>Solanum</taxon>
    </lineage>
</organism>
<protein>
    <submittedName>
        <fullName evidence="2">Uncharacterized protein</fullName>
    </submittedName>
</protein>
<gene>
    <name evidence="2" type="ORF">H5410_013317</name>
</gene>
<name>A0A9J6AV07_SOLCO</name>
<feature type="coiled-coil region" evidence="1">
    <location>
        <begin position="56"/>
        <end position="83"/>
    </location>
</feature>
<comment type="caution">
    <text evidence="2">The sequence shown here is derived from an EMBL/GenBank/DDBJ whole genome shotgun (WGS) entry which is preliminary data.</text>
</comment>
<keyword evidence="1" id="KW-0175">Coiled coil</keyword>
<feature type="non-terminal residue" evidence="2">
    <location>
        <position position="1"/>
    </location>
</feature>
<keyword evidence="3" id="KW-1185">Reference proteome</keyword>
<dbReference type="EMBL" id="JACXVP010000002">
    <property type="protein sequence ID" value="KAG5628099.1"/>
    <property type="molecule type" value="Genomic_DNA"/>
</dbReference>
<evidence type="ECO:0000313" key="3">
    <source>
        <dbReference type="Proteomes" id="UP000824120"/>
    </source>
</evidence>
<evidence type="ECO:0000256" key="1">
    <source>
        <dbReference type="SAM" id="Coils"/>
    </source>
</evidence>
<dbReference type="AlphaFoldDB" id="A0A9J6AV07"/>
<proteinExistence type="predicted"/>
<sequence length="88" mass="9874">KKNWDTLPLNRRFSRRLMSGRKKRRSCVGGGKSRMNFCVEGIGLSHQAEALDGVQITAMSAQITKLTAALANLERRRVAEQENMSEIV</sequence>
<reference evidence="2 3" key="1">
    <citation type="submission" date="2020-09" db="EMBL/GenBank/DDBJ databases">
        <title>De no assembly of potato wild relative species, Solanum commersonii.</title>
        <authorList>
            <person name="Cho K."/>
        </authorList>
    </citation>
    <scope>NUCLEOTIDE SEQUENCE [LARGE SCALE GENOMIC DNA]</scope>
    <source>
        <strain evidence="2">LZ3.2</strain>
        <tissue evidence="2">Leaf</tissue>
    </source>
</reference>
<accession>A0A9J6AV07</accession>